<feature type="compositionally biased region" description="Basic residues" evidence="1">
    <location>
        <begin position="493"/>
        <end position="516"/>
    </location>
</feature>
<feature type="compositionally biased region" description="Basic residues" evidence="1">
    <location>
        <begin position="392"/>
        <end position="443"/>
    </location>
</feature>
<organism evidence="2 3">
    <name type="scientific">Anaeramoeba flamelloides</name>
    <dbReference type="NCBI Taxonomy" id="1746091"/>
    <lineage>
        <taxon>Eukaryota</taxon>
        <taxon>Metamonada</taxon>
        <taxon>Anaeramoebidae</taxon>
        <taxon>Anaeramoeba</taxon>
    </lineage>
</organism>
<proteinExistence type="predicted"/>
<feature type="region of interest" description="Disordered" evidence="1">
    <location>
        <begin position="811"/>
        <end position="849"/>
    </location>
</feature>
<feature type="region of interest" description="Disordered" evidence="1">
    <location>
        <begin position="574"/>
        <end position="633"/>
    </location>
</feature>
<feature type="compositionally biased region" description="Acidic residues" evidence="1">
    <location>
        <begin position="686"/>
        <end position="703"/>
    </location>
</feature>
<feature type="compositionally biased region" description="Basic and acidic residues" evidence="1">
    <location>
        <begin position="597"/>
        <end position="606"/>
    </location>
</feature>
<comment type="caution">
    <text evidence="2">The sequence shown here is derived from an EMBL/GenBank/DDBJ whole genome shotgun (WGS) entry which is preliminary data.</text>
</comment>
<feature type="compositionally biased region" description="Acidic residues" evidence="1">
    <location>
        <begin position="371"/>
        <end position="385"/>
    </location>
</feature>
<feature type="compositionally biased region" description="Acidic residues" evidence="1">
    <location>
        <begin position="607"/>
        <end position="624"/>
    </location>
</feature>
<reference evidence="2" key="1">
    <citation type="submission" date="2022-08" db="EMBL/GenBank/DDBJ databases">
        <title>Novel sulfate-reducing endosymbionts in the free-living metamonad Anaeramoeba.</title>
        <authorList>
            <person name="Jerlstrom-Hultqvist J."/>
            <person name="Cepicka I."/>
            <person name="Gallot-Lavallee L."/>
            <person name="Salas-Leiva D."/>
            <person name="Curtis B.A."/>
            <person name="Zahonova K."/>
            <person name="Pipaliya S."/>
            <person name="Dacks J."/>
            <person name="Roger A.J."/>
        </authorList>
    </citation>
    <scope>NUCLEOTIDE SEQUENCE</scope>
    <source>
        <strain evidence="2">Schooner1</strain>
    </source>
</reference>
<dbReference type="Proteomes" id="UP001150062">
    <property type="component" value="Unassembled WGS sequence"/>
</dbReference>
<protein>
    <recommendedName>
        <fullName evidence="4">E2F/DP family winged-helix DNA-binding domain-containing protein</fullName>
    </recommendedName>
</protein>
<evidence type="ECO:0000313" key="2">
    <source>
        <dbReference type="EMBL" id="KAJ6227064.1"/>
    </source>
</evidence>
<feature type="region of interest" description="Disordered" evidence="1">
    <location>
        <begin position="344"/>
        <end position="520"/>
    </location>
</feature>
<gene>
    <name evidence="2" type="ORF">M0813_10217</name>
</gene>
<evidence type="ECO:0008006" key="4">
    <source>
        <dbReference type="Google" id="ProtNLM"/>
    </source>
</evidence>
<feature type="compositionally biased region" description="Low complexity" evidence="1">
    <location>
        <begin position="837"/>
        <end position="849"/>
    </location>
</feature>
<feature type="region of interest" description="Disordered" evidence="1">
    <location>
        <begin position="663"/>
        <end position="719"/>
    </location>
</feature>
<feature type="compositionally biased region" description="Polar residues" evidence="1">
    <location>
        <begin position="663"/>
        <end position="674"/>
    </location>
</feature>
<name>A0ABQ8X3H3_9EUKA</name>
<evidence type="ECO:0000313" key="3">
    <source>
        <dbReference type="Proteomes" id="UP001150062"/>
    </source>
</evidence>
<keyword evidence="3" id="KW-1185">Reference proteome</keyword>
<evidence type="ECO:0000256" key="1">
    <source>
        <dbReference type="SAM" id="MobiDB-lite"/>
    </source>
</evidence>
<feature type="compositionally biased region" description="Basic residues" evidence="1">
    <location>
        <begin position="347"/>
        <end position="366"/>
    </location>
</feature>
<dbReference type="EMBL" id="JAOAOG010000338">
    <property type="protein sequence ID" value="KAJ6227064.1"/>
    <property type="molecule type" value="Genomic_DNA"/>
</dbReference>
<feature type="compositionally biased region" description="Basic residues" evidence="1">
    <location>
        <begin position="465"/>
        <end position="482"/>
    </location>
</feature>
<sequence>MTLEFYPLLWEFGDYLDSHVLPNELFRLDHQAKKFVSRCFPESLSDSPQLNRYLQLIQQMFIQNGACIHSTIKKSAKKSQAVTCTKFYLSEVWSDILRKDPFDSDFSLSDTDSEIEYDLEKCLHSGPKSQLTPKNNKQLEEKLLANKKKNTNKLVENFRTKKTIGVLGFRLMKLLQSKQYSRENLSEKTEFSKQRVYTVLSVYKTLNLVVEDPKTNLLYWDNEQSLLIPDLQKYIKNLILVKNYRRKLAKKVLHLSTKMRQKYRNKGEYRSKCDDVIKLIQKKISQSLAKTSIDLKLKEYPKDILDKIQKIKHKLRQFRKRRVHFEKVDSKKELKRLLNQSFAKILKNSKHKSKSKSKKKKRKGKSKININDDDDEGDVDDDNNNDNDNNNKRKKKDKNNGKKKHSKNKKKKIKATSKSKKKKKRIKKLSTRKKFAKKSKKIKTFSGYELYPKNSKSFQDYSDFRKKRERKKRERMERKKLKEKQFNAIGFNKRSKNRTKKLKAKKKKKKHSKKKSAQNLISSSDSILDTFSDSTLSTFSGSLSDTFSDSFTVSLSESFSDPFPDIKLSSLKKKRLGSIANSEDPKEFDKNNNISNKVERKKKEIREDEDESEDVYTSNSEEDNDHGQGKKKKFNKELVFDKNENKKLIEEFKINTLNEKLNETKTIQQSTPNNKQKKKRNKKEIEEEEDEDEDDDEDDDEEGEVKREKGGGRHHDGNVNIYEYNNCKDTDQVDVAVDIFLDEKHHHNYQLTKRLLQNQTNQCKLENALSPTIPIDSQNLFSKSENIESYNPESGLYHSDLFESPVTSFYSLPNKSENKNKNKNKNKNGNGNGKESGSGSRNGNDNDNENESLLLHELNYNENGKEKGKKFTQLSLASSMEKMLFDNPNLNEKKKFHSLTKLIDCEKDDNNDKIY</sequence>
<accession>A0ABQ8X3H3</accession>
<feature type="compositionally biased region" description="Basic and acidic residues" evidence="1">
    <location>
        <begin position="704"/>
        <end position="717"/>
    </location>
</feature>